<dbReference type="Proteomes" id="UP000275267">
    <property type="component" value="Unassembled WGS sequence"/>
</dbReference>
<evidence type="ECO:0000313" key="1">
    <source>
        <dbReference type="EMBL" id="RLN33782.1"/>
    </source>
</evidence>
<name>A0A3L6T6I0_PANMI</name>
<protein>
    <submittedName>
        <fullName evidence="1">Uncharacterized protein</fullName>
    </submittedName>
</protein>
<keyword evidence="2" id="KW-1185">Reference proteome</keyword>
<accession>A0A3L6T6I0</accession>
<reference evidence="2" key="1">
    <citation type="journal article" date="2019" name="Nat. Commun.">
        <title>The genome of broomcorn millet.</title>
        <authorList>
            <person name="Zou C."/>
            <person name="Miki D."/>
            <person name="Li D."/>
            <person name="Tang Q."/>
            <person name="Xiao L."/>
            <person name="Rajput S."/>
            <person name="Deng P."/>
            <person name="Jia W."/>
            <person name="Huang R."/>
            <person name="Zhang M."/>
            <person name="Sun Y."/>
            <person name="Hu J."/>
            <person name="Fu X."/>
            <person name="Schnable P.S."/>
            <person name="Li F."/>
            <person name="Zhang H."/>
            <person name="Feng B."/>
            <person name="Zhu X."/>
            <person name="Liu R."/>
            <person name="Schnable J.C."/>
            <person name="Zhu J.-K."/>
            <person name="Zhang H."/>
        </authorList>
    </citation>
    <scope>NUCLEOTIDE SEQUENCE [LARGE SCALE GENOMIC DNA]</scope>
</reference>
<proteinExistence type="predicted"/>
<dbReference type="AlphaFoldDB" id="A0A3L6T6I0"/>
<dbReference type="PANTHER" id="PTHR31439">
    <property type="entry name" value="EXPRESSED PROTEIN"/>
    <property type="match status" value="1"/>
</dbReference>
<comment type="caution">
    <text evidence="1">The sequence shown here is derived from an EMBL/GenBank/DDBJ whole genome shotgun (WGS) entry which is preliminary data.</text>
</comment>
<dbReference type="EMBL" id="PQIB02000002">
    <property type="protein sequence ID" value="RLN33782.1"/>
    <property type="molecule type" value="Genomic_DNA"/>
</dbReference>
<sequence>MASGCVPDIWQWIRSLPEEDHTLCRFATLDPQTNLEELWMRSAMIMEHPSRLTKDEKLLFLGHDSSPPWRVSLRLTPMAQPDILSLSVSRSTDNPVHEVGQNLGALPGAVPASIGVGVSAHEAVTLRPWKFEHAGPGNTASLGWFLQDSASGREVFCGEPRGPRLPRPRSWLRGRYTGPGRPFTRSGGVIFAGDEYGEGVCWRMRPAAAGRTVEWEVRARVWATYWPNKKRTPLHTETRMLQVRELLHLTVAE</sequence>
<evidence type="ECO:0000313" key="2">
    <source>
        <dbReference type="Proteomes" id="UP000275267"/>
    </source>
</evidence>
<dbReference type="STRING" id="4540.A0A3L6T6I0"/>
<dbReference type="PANTHER" id="PTHR31439:SF3">
    <property type="entry name" value="OS07G0231800 PROTEIN"/>
    <property type="match status" value="1"/>
</dbReference>
<organism evidence="1 2">
    <name type="scientific">Panicum miliaceum</name>
    <name type="common">Proso millet</name>
    <name type="synonym">Broomcorn millet</name>
    <dbReference type="NCBI Taxonomy" id="4540"/>
    <lineage>
        <taxon>Eukaryota</taxon>
        <taxon>Viridiplantae</taxon>
        <taxon>Streptophyta</taxon>
        <taxon>Embryophyta</taxon>
        <taxon>Tracheophyta</taxon>
        <taxon>Spermatophyta</taxon>
        <taxon>Magnoliopsida</taxon>
        <taxon>Liliopsida</taxon>
        <taxon>Poales</taxon>
        <taxon>Poaceae</taxon>
        <taxon>PACMAD clade</taxon>
        <taxon>Panicoideae</taxon>
        <taxon>Panicodae</taxon>
        <taxon>Paniceae</taxon>
        <taxon>Panicinae</taxon>
        <taxon>Panicum</taxon>
        <taxon>Panicum sect. Panicum</taxon>
    </lineage>
</organism>
<dbReference type="OrthoDB" id="724026at2759"/>
<gene>
    <name evidence="1" type="ORF">C2845_PM03G24070</name>
</gene>